<keyword evidence="1" id="KW-0805">Transcription regulation</keyword>
<dbReference type="InterPro" id="IPR010982">
    <property type="entry name" value="Lambda_DNA-bd_dom_sf"/>
</dbReference>
<dbReference type="Gene3D" id="1.10.260.40">
    <property type="entry name" value="lambda repressor-like DNA-binding domains"/>
    <property type="match status" value="1"/>
</dbReference>
<keyword evidence="2" id="KW-0238">DNA-binding</keyword>
<dbReference type="KEGG" id="rpod:E0E05_16820"/>
<dbReference type="GeneID" id="90768968"/>
<evidence type="ECO:0000256" key="2">
    <source>
        <dbReference type="ARBA" id="ARBA00023125"/>
    </source>
</evidence>
<dbReference type="OrthoDB" id="461984at2"/>
<name>A0A4V1A4C1_9HYPH</name>
<dbReference type="SUPFAM" id="SSF47413">
    <property type="entry name" value="lambda repressor-like DNA-binding domains"/>
    <property type="match status" value="1"/>
</dbReference>
<evidence type="ECO:0000256" key="1">
    <source>
        <dbReference type="ARBA" id="ARBA00023015"/>
    </source>
</evidence>
<dbReference type="Proteomes" id="UP000293719">
    <property type="component" value="Chromosome"/>
</dbReference>
<keyword evidence="6" id="KW-1185">Reference proteome</keyword>
<dbReference type="PANTHER" id="PTHR36511:SF4">
    <property type="entry name" value="ANTITOXIN MQSA"/>
    <property type="match status" value="1"/>
</dbReference>
<evidence type="ECO:0000259" key="4">
    <source>
        <dbReference type="PROSITE" id="PS50943"/>
    </source>
</evidence>
<dbReference type="PANTHER" id="PTHR36511">
    <property type="entry name" value="MERR FAMILY BACTERIAL REGULATORY PROTEIN"/>
    <property type="match status" value="1"/>
</dbReference>
<dbReference type="InterPro" id="IPR052359">
    <property type="entry name" value="HTH-type_reg/antitoxin"/>
</dbReference>
<dbReference type="InterPro" id="IPR001387">
    <property type="entry name" value="Cro/C1-type_HTH"/>
</dbReference>
<dbReference type="PROSITE" id="PS50943">
    <property type="entry name" value="HTH_CROC1"/>
    <property type="match status" value="1"/>
</dbReference>
<accession>A0A4V1A4C1</accession>
<sequence>MSKFGRELVESAEEALAIAKAEKAPSRMVVPAKTDVAALRRRLGLTQAGFAARYGLNVATVRDWEQNRRQPDQPARVLLKVIENDPEAVERALA</sequence>
<protein>
    <submittedName>
        <fullName evidence="5">Helix-turn-helix domain-containing protein</fullName>
    </submittedName>
</protein>
<proteinExistence type="predicted"/>
<dbReference type="Pfam" id="PF01381">
    <property type="entry name" value="HTH_3"/>
    <property type="match status" value="1"/>
</dbReference>
<evidence type="ECO:0000313" key="5">
    <source>
        <dbReference type="EMBL" id="QBK32098.1"/>
    </source>
</evidence>
<feature type="domain" description="HTH cro/C1-type" evidence="4">
    <location>
        <begin position="36"/>
        <end position="89"/>
    </location>
</feature>
<reference evidence="5 6" key="1">
    <citation type="journal article" date="2017" name="Int. J. Syst. Evol. Microbiol.">
        <title>Roseitalea porphyridii gen. nov., sp. nov., isolated from a red alga, and reclassification of Hoeflea suaedae Chung et al. 2013 as Pseudohoeflea suaedae gen. nov., comb. nov.</title>
        <authorList>
            <person name="Hyeon J.W."/>
            <person name="Jeong S.E."/>
            <person name="Baek K."/>
            <person name="Jeon C.O."/>
        </authorList>
    </citation>
    <scope>NUCLEOTIDE SEQUENCE [LARGE SCALE GENOMIC DNA]</scope>
    <source>
        <strain evidence="5 6">MA7-20</strain>
    </source>
</reference>
<organism evidence="5 6">
    <name type="scientific">Roseitalea porphyridii</name>
    <dbReference type="NCBI Taxonomy" id="1852022"/>
    <lineage>
        <taxon>Bacteria</taxon>
        <taxon>Pseudomonadati</taxon>
        <taxon>Pseudomonadota</taxon>
        <taxon>Alphaproteobacteria</taxon>
        <taxon>Hyphomicrobiales</taxon>
        <taxon>Ahrensiaceae</taxon>
        <taxon>Roseitalea</taxon>
    </lineage>
</organism>
<dbReference type="RefSeq" id="WP_131617742.1">
    <property type="nucleotide sequence ID" value="NZ_CP036532.1"/>
</dbReference>
<evidence type="ECO:0000313" key="6">
    <source>
        <dbReference type="Proteomes" id="UP000293719"/>
    </source>
</evidence>
<dbReference type="AlphaFoldDB" id="A0A4V1A4C1"/>
<gene>
    <name evidence="5" type="ORF">E0E05_16820</name>
</gene>
<keyword evidence="3" id="KW-0804">Transcription</keyword>
<dbReference type="GO" id="GO:0003677">
    <property type="term" value="F:DNA binding"/>
    <property type="evidence" value="ECO:0007669"/>
    <property type="project" value="UniProtKB-KW"/>
</dbReference>
<dbReference type="EMBL" id="CP036532">
    <property type="protein sequence ID" value="QBK32098.1"/>
    <property type="molecule type" value="Genomic_DNA"/>
</dbReference>
<evidence type="ECO:0000256" key="3">
    <source>
        <dbReference type="ARBA" id="ARBA00023163"/>
    </source>
</evidence>
<dbReference type="CDD" id="cd00093">
    <property type="entry name" value="HTH_XRE"/>
    <property type="match status" value="1"/>
</dbReference>